<dbReference type="InterPro" id="IPR042092">
    <property type="entry name" value="PsdUridine_s_RsuA/RluB/E/F_cat"/>
</dbReference>
<dbReference type="Pfam" id="PF00849">
    <property type="entry name" value="PseudoU_synth_2"/>
    <property type="match status" value="1"/>
</dbReference>
<dbReference type="AlphaFoldDB" id="A0A5C0UI19"/>
<dbReference type="PROSITE" id="PS01149">
    <property type="entry name" value="PSI_RSU"/>
    <property type="match status" value="1"/>
</dbReference>
<dbReference type="RefSeq" id="WP_148971715.1">
    <property type="nucleotide sequence ID" value="NZ_CP043316.1"/>
</dbReference>
<dbReference type="EMBL" id="CP043316">
    <property type="protein sequence ID" value="QEK38594.1"/>
    <property type="molecule type" value="Genomic_DNA"/>
</dbReference>
<evidence type="ECO:0000256" key="1">
    <source>
        <dbReference type="ARBA" id="ARBA00008348"/>
    </source>
</evidence>
<comment type="similarity">
    <text evidence="1">Belongs to the pseudouridine synthase RsuA family.</text>
</comment>
<accession>A0A5C0UI19</accession>
<dbReference type="PANTHER" id="PTHR47683:SF2">
    <property type="entry name" value="RNA-BINDING S4 DOMAIN-CONTAINING PROTEIN"/>
    <property type="match status" value="1"/>
</dbReference>
<dbReference type="InterPro" id="IPR036986">
    <property type="entry name" value="S4_RNA-bd_sf"/>
</dbReference>
<dbReference type="Gene3D" id="3.10.290.10">
    <property type="entry name" value="RNA-binding S4 domain"/>
    <property type="match status" value="1"/>
</dbReference>
<comment type="catalytic activity">
    <reaction evidence="3">
        <text>uridine(35) in tRNA(Tyr) = pseudouridine(35) in tRNA(Tyr)</text>
        <dbReference type="Rhea" id="RHEA:60556"/>
        <dbReference type="Rhea" id="RHEA-COMP:15607"/>
        <dbReference type="Rhea" id="RHEA-COMP:15608"/>
        <dbReference type="ChEBI" id="CHEBI:65314"/>
        <dbReference type="ChEBI" id="CHEBI:65315"/>
    </reaction>
</comment>
<dbReference type="SUPFAM" id="SSF55174">
    <property type="entry name" value="Alpha-L RNA-binding motif"/>
    <property type="match status" value="1"/>
</dbReference>
<feature type="domain" description="RNA-binding S4" evidence="13">
    <location>
        <begin position="2"/>
        <end position="61"/>
    </location>
</feature>
<name>A0A5C0UI19_9PROT</name>
<dbReference type="Proteomes" id="UP000325004">
    <property type="component" value="Chromosome"/>
</dbReference>
<dbReference type="InterPro" id="IPR002942">
    <property type="entry name" value="S4_RNA-bd"/>
</dbReference>
<dbReference type="Gene3D" id="3.30.70.1560">
    <property type="entry name" value="Alpha-L RNA-binding motif"/>
    <property type="match status" value="1"/>
</dbReference>
<dbReference type="GO" id="GO:0000455">
    <property type="term" value="P:enzyme-directed rRNA pseudouridine synthesis"/>
    <property type="evidence" value="ECO:0007669"/>
    <property type="project" value="UniProtKB-ARBA"/>
</dbReference>
<keyword evidence="12" id="KW-0694">RNA-binding</keyword>
<dbReference type="KEGG" id="cpri:FZC34_01565"/>
<dbReference type="InterPro" id="IPR006145">
    <property type="entry name" value="PsdUridine_synth_RsuA/RluA"/>
</dbReference>
<evidence type="ECO:0000256" key="5">
    <source>
        <dbReference type="ARBA" id="ARBA00038922"/>
    </source>
</evidence>
<evidence type="ECO:0000256" key="6">
    <source>
        <dbReference type="ARBA" id="ARBA00039989"/>
    </source>
</evidence>
<dbReference type="EC" id="5.4.99.21" evidence="5"/>
<reference evidence="14 15" key="1">
    <citation type="submission" date="2019-08" db="EMBL/GenBank/DDBJ databases">
        <title>Highly reduced genomes of protist endosymbionts show evolutionary convergence.</title>
        <authorList>
            <person name="George E."/>
            <person name="Husnik F."/>
            <person name="Tashyreva D."/>
            <person name="Prokopchuk G."/>
            <person name="Horak A."/>
            <person name="Kwong W.K."/>
            <person name="Lukes J."/>
            <person name="Keeling P.J."/>
        </authorList>
    </citation>
    <scope>NUCLEOTIDE SEQUENCE [LARGE SCALE GENOMIC DNA]</scope>
    <source>
        <strain evidence="14">1604LC</strain>
    </source>
</reference>
<dbReference type="Pfam" id="PF01479">
    <property type="entry name" value="S4"/>
    <property type="match status" value="1"/>
</dbReference>
<evidence type="ECO:0000256" key="12">
    <source>
        <dbReference type="PROSITE-ProRule" id="PRU00182"/>
    </source>
</evidence>
<evidence type="ECO:0000256" key="2">
    <source>
        <dbReference type="ARBA" id="ARBA00023235"/>
    </source>
</evidence>
<proteinExistence type="inferred from homology"/>
<evidence type="ECO:0000313" key="15">
    <source>
        <dbReference type="Proteomes" id="UP000325004"/>
    </source>
</evidence>
<evidence type="ECO:0000256" key="8">
    <source>
        <dbReference type="ARBA" id="ARBA00041697"/>
    </source>
</evidence>
<evidence type="ECO:0000256" key="9">
    <source>
        <dbReference type="ARBA" id="ARBA00042843"/>
    </source>
</evidence>
<evidence type="ECO:0000256" key="10">
    <source>
        <dbReference type="ARBA" id="ARBA00042890"/>
    </source>
</evidence>
<dbReference type="GO" id="GO:0003723">
    <property type="term" value="F:RNA binding"/>
    <property type="evidence" value="ECO:0007669"/>
    <property type="project" value="UniProtKB-KW"/>
</dbReference>
<comment type="catalytic activity">
    <reaction evidence="4">
        <text>uridine(2604) in 23S rRNA = pseudouridine(2604) in 23S rRNA</text>
        <dbReference type="Rhea" id="RHEA:38875"/>
        <dbReference type="Rhea" id="RHEA-COMP:10093"/>
        <dbReference type="Rhea" id="RHEA-COMP:10094"/>
        <dbReference type="ChEBI" id="CHEBI:65314"/>
        <dbReference type="ChEBI" id="CHEBI:65315"/>
        <dbReference type="EC" id="5.4.99.21"/>
    </reaction>
</comment>
<dbReference type="PANTHER" id="PTHR47683">
    <property type="entry name" value="PSEUDOURIDINE SYNTHASE FAMILY PROTEIN-RELATED"/>
    <property type="match status" value="1"/>
</dbReference>
<evidence type="ECO:0000259" key="13">
    <source>
        <dbReference type="SMART" id="SM00363"/>
    </source>
</evidence>
<keyword evidence="2" id="KW-0413">Isomerase</keyword>
<dbReference type="Gene3D" id="3.30.70.580">
    <property type="entry name" value="Pseudouridine synthase I, catalytic domain, N-terminal subdomain"/>
    <property type="match status" value="1"/>
</dbReference>
<dbReference type="InterPro" id="IPR020094">
    <property type="entry name" value="TruA/RsuA/RluB/E/F_N"/>
</dbReference>
<dbReference type="OrthoDB" id="9807213at2"/>
<gene>
    <name evidence="14" type="ORF">FZC34_01565</name>
</gene>
<evidence type="ECO:0000256" key="4">
    <source>
        <dbReference type="ARBA" id="ARBA00036535"/>
    </source>
</evidence>
<evidence type="ECO:0000256" key="3">
    <source>
        <dbReference type="ARBA" id="ARBA00036390"/>
    </source>
</evidence>
<dbReference type="SMART" id="SM00363">
    <property type="entry name" value="S4"/>
    <property type="match status" value="1"/>
</dbReference>
<evidence type="ECO:0000313" key="14">
    <source>
        <dbReference type="EMBL" id="QEK38594.1"/>
    </source>
</evidence>
<dbReference type="CDD" id="cd00165">
    <property type="entry name" value="S4"/>
    <property type="match status" value="1"/>
</dbReference>
<evidence type="ECO:0000256" key="7">
    <source>
        <dbReference type="ARBA" id="ARBA00041420"/>
    </source>
</evidence>
<protein>
    <recommendedName>
        <fullName evidence="6">Dual-specificity RNA pseudouridine synthase RluF</fullName>
        <ecNumber evidence="5">5.4.99.21</ecNumber>
    </recommendedName>
    <alternativeName>
        <fullName evidence="8">23S rRNA pseudouridine(2604) synthase</fullName>
    </alternativeName>
    <alternativeName>
        <fullName evidence="10">Ribosomal large subunit pseudouridine synthase F</fullName>
    </alternativeName>
    <alternativeName>
        <fullName evidence="9">rRNA pseudouridylate synthase F</fullName>
    </alternativeName>
    <alternativeName>
        <fullName evidence="11">rRNA-uridine isomerase F</fullName>
    </alternativeName>
    <alternativeName>
        <fullName evidence="7">tRNA(Tyr) pseudouridine(35) synthase</fullName>
    </alternativeName>
</protein>
<organism evidence="14 15">
    <name type="scientific">Candidatus Cytomitobacter primus</name>
    <dbReference type="NCBI Taxonomy" id="2066024"/>
    <lineage>
        <taxon>Bacteria</taxon>
        <taxon>Pseudomonadati</taxon>
        <taxon>Pseudomonadota</taxon>
        <taxon>Alphaproteobacteria</taxon>
        <taxon>Holosporales</taxon>
        <taxon>Holosporaceae</taxon>
        <taxon>Candidatus Cytomitobacter</taxon>
    </lineage>
</organism>
<dbReference type="InterPro" id="IPR018496">
    <property type="entry name" value="PsdUridine_synth_RsuA/RluB_CS"/>
</dbReference>
<dbReference type="GO" id="GO:0160138">
    <property type="term" value="F:23S rRNA pseudouridine(2604) synthase activity"/>
    <property type="evidence" value="ECO:0007669"/>
    <property type="project" value="UniProtKB-EC"/>
</dbReference>
<dbReference type="SUPFAM" id="SSF55120">
    <property type="entry name" value="Pseudouridine synthase"/>
    <property type="match status" value="1"/>
</dbReference>
<sequence>MKKIAHVISSSGFCSRRKAEQLILDGRVYIDGEKVETCAIRVDDNADIYIDNKKLIKSDMRLFLFHKPVMYLASHKSQNGYNSIFDLINIEEYLTFIGRLDYMSEGLMVLTNVPSLVSKFSSSKYNRIYEVLVDRVMESFIRELENPELDGYKLLPIRLLGVEVLDRCYKIVLELHEGKNREIRRICDKHEMTVLRLKKIQHGPFQLENLKLGELQEVNLQDYI</sequence>
<keyword evidence="15" id="KW-1185">Reference proteome</keyword>
<dbReference type="PROSITE" id="PS50889">
    <property type="entry name" value="S4"/>
    <property type="match status" value="1"/>
</dbReference>
<dbReference type="InterPro" id="IPR020103">
    <property type="entry name" value="PsdUridine_synth_cat_dom_sf"/>
</dbReference>
<dbReference type="InterPro" id="IPR050343">
    <property type="entry name" value="RsuA_PseudoU_synthase"/>
</dbReference>
<evidence type="ECO:0000256" key="11">
    <source>
        <dbReference type="ARBA" id="ARBA00043147"/>
    </source>
</evidence>